<dbReference type="Pfam" id="PF02899">
    <property type="entry name" value="Phage_int_SAM_1"/>
    <property type="match status" value="1"/>
</dbReference>
<evidence type="ECO:0000256" key="3">
    <source>
        <dbReference type="ARBA" id="ARBA00023172"/>
    </source>
</evidence>
<protein>
    <submittedName>
        <fullName evidence="4">Integrase</fullName>
    </submittedName>
</protein>
<dbReference type="GO" id="GO:0006310">
    <property type="term" value="P:DNA recombination"/>
    <property type="evidence" value="ECO:0007669"/>
    <property type="project" value="UniProtKB-KW"/>
</dbReference>
<keyword evidence="1" id="KW-0229">DNA integration</keyword>
<dbReference type="InterPro" id="IPR010998">
    <property type="entry name" value="Integrase_recombinase_N"/>
</dbReference>
<dbReference type="InterPro" id="IPR011010">
    <property type="entry name" value="DNA_brk_join_enz"/>
</dbReference>
<dbReference type="Proteomes" id="UP000247480">
    <property type="component" value="Unassembled WGS sequence"/>
</dbReference>
<dbReference type="RefSeq" id="WP_003383356.1">
    <property type="nucleotide sequence ID" value="NZ_AP019411.1"/>
</dbReference>
<dbReference type="PROSITE" id="PS51900">
    <property type="entry name" value="CB"/>
    <property type="match status" value="1"/>
</dbReference>
<dbReference type="InterPro" id="IPR044068">
    <property type="entry name" value="CB"/>
</dbReference>
<comment type="caution">
    <text evidence="4">The sequence shown here is derived from an EMBL/GenBank/DDBJ whole genome shotgun (WGS) entry which is preliminary data.</text>
</comment>
<evidence type="ECO:0000256" key="1">
    <source>
        <dbReference type="ARBA" id="ARBA00022908"/>
    </source>
</evidence>
<dbReference type="Gene3D" id="1.10.150.130">
    <property type="match status" value="1"/>
</dbReference>
<dbReference type="Pfam" id="PF00589">
    <property type="entry name" value="Phage_integrase"/>
    <property type="match status" value="1"/>
</dbReference>
<evidence type="ECO:0000313" key="5">
    <source>
        <dbReference type="Proteomes" id="UP000247480"/>
    </source>
</evidence>
<dbReference type="GO" id="GO:0003677">
    <property type="term" value="F:DNA binding"/>
    <property type="evidence" value="ECO:0007669"/>
    <property type="project" value="UniProtKB-UniRule"/>
</dbReference>
<dbReference type="InterPro" id="IPR013762">
    <property type="entry name" value="Integrase-like_cat_sf"/>
</dbReference>
<evidence type="ECO:0000313" key="4">
    <source>
        <dbReference type="EMBL" id="GBH11701.1"/>
    </source>
</evidence>
<proteinExistence type="predicted"/>
<organism evidence="4 5">
    <name type="scientific">Pseudomonas syringae pv. actinidiae</name>
    <dbReference type="NCBI Taxonomy" id="103796"/>
    <lineage>
        <taxon>Bacteria</taxon>
        <taxon>Pseudomonadati</taxon>
        <taxon>Pseudomonadota</taxon>
        <taxon>Gammaproteobacteria</taxon>
        <taxon>Pseudomonadales</taxon>
        <taxon>Pseudomonadaceae</taxon>
        <taxon>Pseudomonas</taxon>
        <taxon>Pseudomonas syringae</taxon>
    </lineage>
</organism>
<dbReference type="SUPFAM" id="SSF56349">
    <property type="entry name" value="DNA breaking-rejoining enzymes"/>
    <property type="match status" value="1"/>
</dbReference>
<evidence type="ECO:0000256" key="2">
    <source>
        <dbReference type="ARBA" id="ARBA00023125"/>
    </source>
</evidence>
<dbReference type="EMBL" id="BGJZ01000253">
    <property type="protein sequence ID" value="GBH11701.1"/>
    <property type="molecule type" value="Genomic_DNA"/>
</dbReference>
<dbReference type="InterPro" id="IPR002104">
    <property type="entry name" value="Integrase_catalytic"/>
</dbReference>
<accession>A0A2V0QFH2</accession>
<sequence length="386" mass="42401">MNKEQIYDDQISPLMQQIVEISKQNGIAMVASFSIPHDGEGPDGEDCSALTCTTHLPDGDGVFDPRYSRCAGVIQRGVHHVAGLGMAQRIAEPVAVGDRTFADWLGEYDLIYTERGLSAQTVRSMKSRLKTVKNALGQKSIRSIRTMDIATFLATFSKAGKAPMSKAYRSLLRDAFNEAIAAGWCDLNPVDATKAARSKVKRARLSLELWKAAHAATDRTWLKRAMELALLTGQRRDDIGSMLFKDERDGFLHVIQSKTGARLRISTSLRLEAIGLDLSSVIKSCRDRVLSKHLVHHTRTVAVAKAGTPIKLNTLTLAFAEARDRGAAALGIDLGENPPSFHEMRSLAARLHALEGRDPQKLLGHRNAAMTEMYKDGRGSEWIDVA</sequence>
<dbReference type="AlphaFoldDB" id="A0A2V0QFH2"/>
<dbReference type="InterPro" id="IPR004107">
    <property type="entry name" value="Integrase_SAM-like_N"/>
</dbReference>
<name>A0A2V0QFH2_PSESF</name>
<gene>
    <name evidence="4" type="ORF">KPSA1_05144</name>
</gene>
<dbReference type="Gene3D" id="1.10.443.10">
    <property type="entry name" value="Intergrase catalytic core"/>
    <property type="match status" value="1"/>
</dbReference>
<keyword evidence="2" id="KW-0238">DNA-binding</keyword>
<dbReference type="GO" id="GO:0015074">
    <property type="term" value="P:DNA integration"/>
    <property type="evidence" value="ECO:0007669"/>
    <property type="project" value="UniProtKB-KW"/>
</dbReference>
<keyword evidence="3" id="KW-0233">DNA recombination</keyword>
<reference evidence="4 5" key="1">
    <citation type="submission" date="2018-04" db="EMBL/GenBank/DDBJ databases">
        <title>Draft genome sequence of Pseudomonas syringae pv. actinidiae biovar 1 strains isolated from kiwifruit in Kagawa prefecture.</title>
        <authorList>
            <person name="Tabuchi M."/>
            <person name="Saito M."/>
            <person name="Fujiwara S."/>
            <person name="Sasa N."/>
            <person name="Akimitsu K."/>
            <person name="Gomi K."/>
            <person name="Konishi-Sugita S."/>
            <person name="Hamano K."/>
            <person name="Kataoka I."/>
        </authorList>
    </citation>
    <scope>NUCLEOTIDE SEQUENCE [LARGE SCALE GENOMIC DNA]</scope>
    <source>
        <strain evidence="4 5">MAFF212206</strain>
    </source>
</reference>